<accession>A0A1C5IHV8</accession>
<dbReference type="EMBL" id="LT607754">
    <property type="protein sequence ID" value="SCG57937.1"/>
    <property type="molecule type" value="Genomic_DNA"/>
</dbReference>
<dbReference type="SUPFAM" id="SSF46689">
    <property type="entry name" value="Homeodomain-like"/>
    <property type="match status" value="1"/>
</dbReference>
<dbReference type="RefSeq" id="WP_089012739.1">
    <property type="nucleotide sequence ID" value="NZ_LT607754.1"/>
</dbReference>
<dbReference type="InterPro" id="IPR001647">
    <property type="entry name" value="HTH_TetR"/>
</dbReference>
<dbReference type="PROSITE" id="PS50977">
    <property type="entry name" value="HTH_TETR_2"/>
    <property type="match status" value="1"/>
</dbReference>
<dbReference type="Proteomes" id="UP000198221">
    <property type="component" value="Chromosome I"/>
</dbReference>
<proteinExistence type="predicted"/>
<gene>
    <name evidence="4" type="ORF">GA0070613_2884</name>
</gene>
<dbReference type="AlphaFoldDB" id="A0A1C5IHV8"/>
<dbReference type="Pfam" id="PF00440">
    <property type="entry name" value="TetR_N"/>
    <property type="match status" value="1"/>
</dbReference>
<evidence type="ECO:0000256" key="1">
    <source>
        <dbReference type="ARBA" id="ARBA00023125"/>
    </source>
</evidence>
<organism evidence="4 5">
    <name type="scientific">Micromonospora inositola</name>
    <dbReference type="NCBI Taxonomy" id="47865"/>
    <lineage>
        <taxon>Bacteria</taxon>
        <taxon>Bacillati</taxon>
        <taxon>Actinomycetota</taxon>
        <taxon>Actinomycetes</taxon>
        <taxon>Micromonosporales</taxon>
        <taxon>Micromonosporaceae</taxon>
        <taxon>Micromonospora</taxon>
    </lineage>
</organism>
<evidence type="ECO:0000256" key="2">
    <source>
        <dbReference type="PROSITE-ProRule" id="PRU00335"/>
    </source>
</evidence>
<sequence length="192" mass="20978">MTRHERPPSARRDELLELAYRYALEHGLAELSLRPLAAAIGSSPRVLLFLFGSKEELIRALLARARADELTALRRARHAGDPADFVATVRTTWGWLVDPAHRPMLILWLQAYARSLSEPDGPWAGFARQTVEDWLGLLAALPEGGDHADGTSGALGLALLRGALLDLLATGDVERTTAVVERYLRLVGSPNS</sequence>
<evidence type="ECO:0000259" key="3">
    <source>
        <dbReference type="PROSITE" id="PS50977"/>
    </source>
</evidence>
<evidence type="ECO:0000313" key="5">
    <source>
        <dbReference type="Proteomes" id="UP000198221"/>
    </source>
</evidence>
<protein>
    <submittedName>
        <fullName evidence="4">Transcriptional regulator, TetR family</fullName>
    </submittedName>
</protein>
<dbReference type="OrthoDB" id="5177743at2"/>
<feature type="domain" description="HTH tetR-type" evidence="3">
    <location>
        <begin position="9"/>
        <end position="69"/>
    </location>
</feature>
<keyword evidence="1 2" id="KW-0238">DNA-binding</keyword>
<evidence type="ECO:0000313" key="4">
    <source>
        <dbReference type="EMBL" id="SCG57937.1"/>
    </source>
</evidence>
<reference evidence="5" key="1">
    <citation type="submission" date="2016-06" db="EMBL/GenBank/DDBJ databases">
        <authorList>
            <person name="Varghese N."/>
            <person name="Submissions Spin"/>
        </authorList>
    </citation>
    <scope>NUCLEOTIDE SEQUENCE [LARGE SCALE GENOMIC DNA]</scope>
    <source>
        <strain evidence="5">DSM 43819</strain>
    </source>
</reference>
<feature type="DNA-binding region" description="H-T-H motif" evidence="2">
    <location>
        <begin position="32"/>
        <end position="51"/>
    </location>
</feature>
<dbReference type="InterPro" id="IPR009057">
    <property type="entry name" value="Homeodomain-like_sf"/>
</dbReference>
<keyword evidence="5" id="KW-1185">Reference proteome</keyword>
<dbReference type="GO" id="GO:0003677">
    <property type="term" value="F:DNA binding"/>
    <property type="evidence" value="ECO:0007669"/>
    <property type="project" value="UniProtKB-UniRule"/>
</dbReference>
<name>A0A1C5IHV8_9ACTN</name>
<dbReference type="Gene3D" id="1.10.357.10">
    <property type="entry name" value="Tetracycline Repressor, domain 2"/>
    <property type="match status" value="1"/>
</dbReference>